<dbReference type="Gene3D" id="1.10.630.10">
    <property type="entry name" value="Cytochrome P450"/>
    <property type="match status" value="1"/>
</dbReference>
<dbReference type="InterPro" id="IPR050121">
    <property type="entry name" value="Cytochrome_P450_monoxygenase"/>
</dbReference>
<dbReference type="PRINTS" id="PR00463">
    <property type="entry name" value="EP450I"/>
</dbReference>
<keyword evidence="4 5" id="KW-0349">Heme</keyword>
<gene>
    <name evidence="8" type="ORF">CC86DRAFT_472692</name>
</gene>
<keyword evidence="7" id="KW-0812">Transmembrane</keyword>
<dbReference type="AlphaFoldDB" id="A0A6A6ZD37"/>
<dbReference type="PANTHER" id="PTHR24305:SF188">
    <property type="entry name" value="P450, PUTATIVE (EUROFUNG)-RELATED"/>
    <property type="match status" value="1"/>
</dbReference>
<keyword evidence="5" id="KW-0560">Oxidoreductase</keyword>
<keyword evidence="7" id="KW-1133">Transmembrane helix</keyword>
<evidence type="ECO:0000256" key="4">
    <source>
        <dbReference type="PIRSR" id="PIRSR602401-1"/>
    </source>
</evidence>
<dbReference type="GO" id="GO:0020037">
    <property type="term" value="F:heme binding"/>
    <property type="evidence" value="ECO:0007669"/>
    <property type="project" value="InterPro"/>
</dbReference>
<evidence type="ECO:0000256" key="2">
    <source>
        <dbReference type="ARBA" id="ARBA00022723"/>
    </source>
</evidence>
<dbReference type="GO" id="GO:0016705">
    <property type="term" value="F:oxidoreductase activity, acting on paired donors, with incorporation or reduction of molecular oxygen"/>
    <property type="evidence" value="ECO:0007669"/>
    <property type="project" value="InterPro"/>
</dbReference>
<reference evidence="8" key="1">
    <citation type="journal article" date="2020" name="Stud. Mycol.">
        <title>101 Dothideomycetes genomes: a test case for predicting lifestyles and emergence of pathogens.</title>
        <authorList>
            <person name="Haridas S."/>
            <person name="Albert R."/>
            <person name="Binder M."/>
            <person name="Bloem J."/>
            <person name="Labutti K."/>
            <person name="Salamov A."/>
            <person name="Andreopoulos B."/>
            <person name="Baker S."/>
            <person name="Barry K."/>
            <person name="Bills G."/>
            <person name="Bluhm B."/>
            <person name="Cannon C."/>
            <person name="Castanera R."/>
            <person name="Culley D."/>
            <person name="Daum C."/>
            <person name="Ezra D."/>
            <person name="Gonzalez J."/>
            <person name="Henrissat B."/>
            <person name="Kuo A."/>
            <person name="Liang C."/>
            <person name="Lipzen A."/>
            <person name="Lutzoni F."/>
            <person name="Magnuson J."/>
            <person name="Mondo S."/>
            <person name="Nolan M."/>
            <person name="Ohm R."/>
            <person name="Pangilinan J."/>
            <person name="Park H.-J."/>
            <person name="Ramirez L."/>
            <person name="Alfaro M."/>
            <person name="Sun H."/>
            <person name="Tritt A."/>
            <person name="Yoshinaga Y."/>
            <person name="Zwiers L.-H."/>
            <person name="Turgeon B."/>
            <person name="Goodwin S."/>
            <person name="Spatafora J."/>
            <person name="Crous P."/>
            <person name="Grigoriev I."/>
        </authorList>
    </citation>
    <scope>NUCLEOTIDE SEQUENCE</scope>
    <source>
        <strain evidence="8">CBS 113818</strain>
    </source>
</reference>
<evidence type="ECO:0000256" key="3">
    <source>
        <dbReference type="ARBA" id="ARBA00023004"/>
    </source>
</evidence>
<feature type="transmembrane region" description="Helical" evidence="7">
    <location>
        <begin position="7"/>
        <end position="27"/>
    </location>
</feature>
<dbReference type="InterPro" id="IPR002401">
    <property type="entry name" value="Cyt_P450_E_grp-I"/>
</dbReference>
<dbReference type="GO" id="GO:0004497">
    <property type="term" value="F:monooxygenase activity"/>
    <property type="evidence" value="ECO:0007669"/>
    <property type="project" value="UniProtKB-KW"/>
</dbReference>
<feature type="binding site" description="axial binding residue" evidence="4">
    <location>
        <position position="454"/>
    </location>
    <ligand>
        <name>heme</name>
        <dbReference type="ChEBI" id="CHEBI:30413"/>
    </ligand>
    <ligandPart>
        <name>Fe</name>
        <dbReference type="ChEBI" id="CHEBI:18248"/>
    </ligandPart>
</feature>
<keyword evidence="5" id="KW-0503">Monooxygenase</keyword>
<evidence type="ECO:0000256" key="6">
    <source>
        <dbReference type="SAM" id="MobiDB-lite"/>
    </source>
</evidence>
<dbReference type="OrthoDB" id="3934656at2759"/>
<dbReference type="SUPFAM" id="SSF48264">
    <property type="entry name" value="Cytochrome P450"/>
    <property type="match status" value="1"/>
</dbReference>
<dbReference type="GO" id="GO:0005506">
    <property type="term" value="F:iron ion binding"/>
    <property type="evidence" value="ECO:0007669"/>
    <property type="project" value="InterPro"/>
</dbReference>
<sequence>MHLQTTVLLAGFLFVCYVIGSLIWELLFSAARAVPGPLASRFSRLWYFSKVREGSFHHENIALHERHGQVVRVAPGYFSISTTDKTVYGIGSKFPKGDWYQGWKHPSPERWTLFPDQNSKRHAETRKRFQGLYSMSSLLSYEPYVDECIDIFLDKLSQFARSGTSINLVHWFQCYAFDVIGEITYSERFGFLDNGDDVAGTMAALEKSMTYSTLVGIFPKLHQYIYPVMEKIPGSGAAGRTYLMSFVQRKISERSQAKQDGAYRPQARGSGDGAAPQDFLDKLSEAQQQNPDKVTPYHIFMMGLSNIIAGADTTAISLSSVLYYLMTSPQAWSKLRKEIEEHGLRERRATFKDSQEMPYLQAVLKEGLRMHPATGLPLWRVVPQGGVQIGDHWLPPGSNVGVNSWVAHYDKKVYGEDADIFRPERWQEAKDAGGERLKQMEANFMPFGLGSRTCLGRHISTLEMSKLVPEIVKNFDLTLGMPKEEWKTVNHWFVMPEKLPVTLHCRNAS</sequence>
<evidence type="ECO:0000313" key="8">
    <source>
        <dbReference type="EMBL" id="KAF2818629.1"/>
    </source>
</evidence>
<organism evidence="8 9">
    <name type="scientific">Ophiobolus disseminans</name>
    <dbReference type="NCBI Taxonomy" id="1469910"/>
    <lineage>
        <taxon>Eukaryota</taxon>
        <taxon>Fungi</taxon>
        <taxon>Dikarya</taxon>
        <taxon>Ascomycota</taxon>
        <taxon>Pezizomycotina</taxon>
        <taxon>Dothideomycetes</taxon>
        <taxon>Pleosporomycetidae</taxon>
        <taxon>Pleosporales</taxon>
        <taxon>Pleosporineae</taxon>
        <taxon>Phaeosphaeriaceae</taxon>
        <taxon>Ophiobolus</taxon>
    </lineage>
</organism>
<keyword evidence="3 4" id="KW-0408">Iron</keyword>
<comment type="similarity">
    <text evidence="5">Belongs to the cytochrome P450 family.</text>
</comment>
<dbReference type="PROSITE" id="PS00086">
    <property type="entry name" value="CYTOCHROME_P450"/>
    <property type="match status" value="1"/>
</dbReference>
<dbReference type="FunFam" id="1.10.630.10:FF:000050">
    <property type="entry name" value="Cytochrome P450 monooxygenase"/>
    <property type="match status" value="1"/>
</dbReference>
<keyword evidence="7" id="KW-0472">Membrane</keyword>
<evidence type="ECO:0000313" key="9">
    <source>
        <dbReference type="Proteomes" id="UP000799424"/>
    </source>
</evidence>
<evidence type="ECO:0000256" key="5">
    <source>
        <dbReference type="RuleBase" id="RU000461"/>
    </source>
</evidence>
<dbReference type="EMBL" id="MU006250">
    <property type="protein sequence ID" value="KAF2818629.1"/>
    <property type="molecule type" value="Genomic_DNA"/>
</dbReference>
<dbReference type="Pfam" id="PF00067">
    <property type="entry name" value="p450"/>
    <property type="match status" value="1"/>
</dbReference>
<name>A0A6A6ZD37_9PLEO</name>
<dbReference type="PANTHER" id="PTHR24305">
    <property type="entry name" value="CYTOCHROME P450"/>
    <property type="match status" value="1"/>
</dbReference>
<dbReference type="PRINTS" id="PR00385">
    <property type="entry name" value="P450"/>
</dbReference>
<keyword evidence="2 4" id="KW-0479">Metal-binding</keyword>
<keyword evidence="9" id="KW-1185">Reference proteome</keyword>
<feature type="region of interest" description="Disordered" evidence="6">
    <location>
        <begin position="255"/>
        <end position="277"/>
    </location>
</feature>
<comment type="cofactor">
    <cofactor evidence="1 4">
        <name>heme</name>
        <dbReference type="ChEBI" id="CHEBI:30413"/>
    </cofactor>
</comment>
<dbReference type="Proteomes" id="UP000799424">
    <property type="component" value="Unassembled WGS sequence"/>
</dbReference>
<dbReference type="InterPro" id="IPR017972">
    <property type="entry name" value="Cyt_P450_CS"/>
</dbReference>
<dbReference type="InterPro" id="IPR001128">
    <property type="entry name" value="Cyt_P450"/>
</dbReference>
<dbReference type="InterPro" id="IPR036396">
    <property type="entry name" value="Cyt_P450_sf"/>
</dbReference>
<protein>
    <submittedName>
        <fullName evidence="8">Cytochrome P450</fullName>
    </submittedName>
</protein>
<proteinExistence type="inferred from homology"/>
<accession>A0A6A6ZD37</accession>
<evidence type="ECO:0000256" key="7">
    <source>
        <dbReference type="SAM" id="Phobius"/>
    </source>
</evidence>
<dbReference type="CDD" id="cd11060">
    <property type="entry name" value="CYP57A1-like"/>
    <property type="match status" value="1"/>
</dbReference>
<evidence type="ECO:0000256" key="1">
    <source>
        <dbReference type="ARBA" id="ARBA00001971"/>
    </source>
</evidence>